<evidence type="ECO:0000313" key="3">
    <source>
        <dbReference type="EMBL" id="KAK1416502.1"/>
    </source>
</evidence>
<protein>
    <recommendedName>
        <fullName evidence="2">DUF4220 domain-containing protein</fullName>
    </recommendedName>
</protein>
<comment type="caution">
    <text evidence="3">The sequence shown here is derived from an EMBL/GenBank/DDBJ whole genome shotgun (WGS) entry which is preliminary data.</text>
</comment>
<reference evidence="3" key="1">
    <citation type="journal article" date="2023" name="bioRxiv">
        <title>Improved chromosome-level genome assembly for marigold (Tagetes erecta).</title>
        <authorList>
            <person name="Jiang F."/>
            <person name="Yuan L."/>
            <person name="Wang S."/>
            <person name="Wang H."/>
            <person name="Xu D."/>
            <person name="Wang A."/>
            <person name="Fan W."/>
        </authorList>
    </citation>
    <scope>NUCLEOTIDE SEQUENCE</scope>
    <source>
        <strain evidence="3">WSJ</strain>
        <tissue evidence="3">Leaf</tissue>
    </source>
</reference>
<feature type="transmembrane region" description="Helical" evidence="1">
    <location>
        <begin position="97"/>
        <end position="118"/>
    </location>
</feature>
<proteinExistence type="predicted"/>
<feature type="transmembrane region" description="Helical" evidence="1">
    <location>
        <begin position="196"/>
        <end position="214"/>
    </location>
</feature>
<feature type="transmembrane region" description="Helical" evidence="1">
    <location>
        <begin position="172"/>
        <end position="190"/>
    </location>
</feature>
<dbReference type="PANTHER" id="PTHR31325">
    <property type="entry name" value="OS01G0798800 PROTEIN-RELATED"/>
    <property type="match status" value="1"/>
</dbReference>
<evidence type="ECO:0000256" key="1">
    <source>
        <dbReference type="SAM" id="Phobius"/>
    </source>
</evidence>
<dbReference type="EMBL" id="JAUHHV010000008">
    <property type="protein sequence ID" value="KAK1416502.1"/>
    <property type="molecule type" value="Genomic_DNA"/>
</dbReference>
<dbReference type="AlphaFoldDB" id="A0AAD8K9D5"/>
<feature type="transmembrane region" description="Helical" evidence="1">
    <location>
        <begin position="362"/>
        <end position="384"/>
    </location>
</feature>
<keyword evidence="1" id="KW-0472">Membrane</keyword>
<evidence type="ECO:0000313" key="4">
    <source>
        <dbReference type="Proteomes" id="UP001229421"/>
    </source>
</evidence>
<keyword evidence="1" id="KW-1133">Transmembrane helix</keyword>
<dbReference type="Pfam" id="PF04578">
    <property type="entry name" value="DUF594"/>
    <property type="match status" value="1"/>
</dbReference>
<feature type="transmembrane region" description="Helical" evidence="1">
    <location>
        <begin position="396"/>
        <end position="420"/>
    </location>
</feature>
<sequence length="759" mass="87179">MNMFVYIFFPTHSQPISSFTVYKLQKRCYSTVILSSFITAADDENRRRLIEVFPDHVRKEWNRWEIRGLVVFSLTLQVSLICSGDRRKYIARRRIRIFIWCAYLLADWVATVALGLLVDRQGNSNSSVNEHGYGYGDGDMTLMAFWAPFLLLHLGGPDTITAYALADNELWLRHLLGLVVQTAAAVYIALLAWDSGLVSFLTVPMLLCGIIKYGERSWVLMSANREQFRDSVLADEDPGPNYARFMEEFCLKEAEGYYVTAVQVDEGHSPEDDVENATGSVTASIPIPDASSLHIADYFFETLKFKRLFVDLILGFHPRDVSQSFFEKQDCNTAFEVIEVELGFAYDVFYTKAPIIYTHFGLFFRFATSCITLLVLLTFIAYSMNTNAYRHQTVDVVITCILLIGAILLEVYAAISLLFSDWANLWLSHRASKFPFKRVVSSLHSSQNGKRWSNSMYQYSLIDFCLNHKSSKFQKVSRFIPLNKRIKNLWEKWESMLQLKHQTVTPELKSFIFNHFREKSSDTELDIKMLNTCRGAVSLRTHKSYGMFKWTVDVEFDHSILIWHIATDLCFNLEKSKREKDSNGEENKHEWNHYMTLSKQLADYMLYILVMCPFMLPIGIGMIRFRDTCAEAMVFFEERSSTHKLEAYEMLGQVSTKVFPATVKGDRSKSVLFEACKLAASLNEMSHDSGPGKMWKMVGDVWVEILGYAASQCRGFDHAQQLEKGGELLTHVWLLMAHLGITEHFKIEEGHGRVKLDVT</sequence>
<feature type="transmembrane region" description="Helical" evidence="1">
    <location>
        <begin position="604"/>
        <end position="625"/>
    </location>
</feature>
<dbReference type="Pfam" id="PF13968">
    <property type="entry name" value="DUF4220"/>
    <property type="match status" value="1"/>
</dbReference>
<accession>A0AAD8K9D5</accession>
<keyword evidence="4" id="KW-1185">Reference proteome</keyword>
<dbReference type="InterPro" id="IPR025315">
    <property type="entry name" value="DUF4220"/>
</dbReference>
<dbReference type="InterPro" id="IPR007658">
    <property type="entry name" value="DUF594"/>
</dbReference>
<name>A0AAD8K9D5_TARER</name>
<organism evidence="3 4">
    <name type="scientific">Tagetes erecta</name>
    <name type="common">African marigold</name>
    <dbReference type="NCBI Taxonomy" id="13708"/>
    <lineage>
        <taxon>Eukaryota</taxon>
        <taxon>Viridiplantae</taxon>
        <taxon>Streptophyta</taxon>
        <taxon>Embryophyta</taxon>
        <taxon>Tracheophyta</taxon>
        <taxon>Spermatophyta</taxon>
        <taxon>Magnoliopsida</taxon>
        <taxon>eudicotyledons</taxon>
        <taxon>Gunneridae</taxon>
        <taxon>Pentapetalae</taxon>
        <taxon>asterids</taxon>
        <taxon>campanulids</taxon>
        <taxon>Asterales</taxon>
        <taxon>Asteraceae</taxon>
        <taxon>Asteroideae</taxon>
        <taxon>Heliantheae alliance</taxon>
        <taxon>Tageteae</taxon>
        <taxon>Tagetes</taxon>
    </lineage>
</organism>
<feature type="domain" description="DUF4220" evidence="2">
    <location>
        <begin position="100"/>
        <end position="464"/>
    </location>
</feature>
<dbReference type="Proteomes" id="UP001229421">
    <property type="component" value="Unassembled WGS sequence"/>
</dbReference>
<evidence type="ECO:0000259" key="2">
    <source>
        <dbReference type="Pfam" id="PF13968"/>
    </source>
</evidence>
<keyword evidence="1" id="KW-0812">Transmembrane</keyword>
<feature type="transmembrane region" description="Helical" evidence="1">
    <location>
        <begin position="143"/>
        <end position="165"/>
    </location>
</feature>
<gene>
    <name evidence="3" type="ORF">QVD17_32293</name>
</gene>